<dbReference type="Proteomes" id="UP001210925">
    <property type="component" value="Unassembled WGS sequence"/>
</dbReference>
<dbReference type="AlphaFoldDB" id="A0AAD5UCL9"/>
<keyword evidence="1" id="KW-1133">Transmembrane helix</keyword>
<keyword evidence="1" id="KW-0472">Membrane</keyword>
<keyword evidence="1" id="KW-0812">Transmembrane</keyword>
<keyword evidence="3" id="KW-1185">Reference proteome</keyword>
<accession>A0AAD5UCL9</accession>
<reference evidence="2" key="1">
    <citation type="submission" date="2020-05" db="EMBL/GenBank/DDBJ databases">
        <title>Phylogenomic resolution of chytrid fungi.</title>
        <authorList>
            <person name="Stajich J.E."/>
            <person name="Amses K."/>
            <person name="Simmons R."/>
            <person name="Seto K."/>
            <person name="Myers J."/>
            <person name="Bonds A."/>
            <person name="Quandt C.A."/>
            <person name="Barry K."/>
            <person name="Liu P."/>
            <person name="Grigoriev I."/>
            <person name="Longcore J.E."/>
            <person name="James T.Y."/>
        </authorList>
    </citation>
    <scope>NUCLEOTIDE SEQUENCE</scope>
    <source>
        <strain evidence="2">PLAUS21</strain>
    </source>
</reference>
<feature type="transmembrane region" description="Helical" evidence="1">
    <location>
        <begin position="110"/>
        <end position="137"/>
    </location>
</feature>
<evidence type="ECO:0000256" key="1">
    <source>
        <dbReference type="SAM" id="Phobius"/>
    </source>
</evidence>
<evidence type="ECO:0000313" key="2">
    <source>
        <dbReference type="EMBL" id="KAJ3254627.1"/>
    </source>
</evidence>
<sequence length="294" mass="32698">MEHFEDMDDSKTTITDWAKDTEQRILNIPLPPTEVAFGDPPQAKTVKKVDFAPSPLKREISEKRYSQKELYSSFESDLEEQEERKRGIKEWYVGHKSDGKKRFCGNRLNLCQFTCIHICVLIIVLLIILIPIIYFVIIPHSLEKSISNNSLDGTSLKVALVGLSSLNISTGLPAYTFLPGTANLVGPTTFAISEKTASSPFVTVVVPDLFIPINQYSTLNTTGNLTLLSLPNIFTMLNAVNGQGTDVIVMSTKWTIKLWGITWYRDLPLSSSIDLNSPSGKKIFNSITSGIKIP</sequence>
<dbReference type="EMBL" id="JADGKB010000081">
    <property type="protein sequence ID" value="KAJ3254627.1"/>
    <property type="molecule type" value="Genomic_DNA"/>
</dbReference>
<gene>
    <name evidence="2" type="ORF">HK103_007037</name>
</gene>
<comment type="caution">
    <text evidence="2">The sequence shown here is derived from an EMBL/GenBank/DDBJ whole genome shotgun (WGS) entry which is preliminary data.</text>
</comment>
<name>A0AAD5UCL9_9FUNG</name>
<proteinExistence type="predicted"/>
<protein>
    <submittedName>
        <fullName evidence="2">Uncharacterized protein</fullName>
    </submittedName>
</protein>
<evidence type="ECO:0000313" key="3">
    <source>
        <dbReference type="Proteomes" id="UP001210925"/>
    </source>
</evidence>
<organism evidence="2 3">
    <name type="scientific">Boothiomyces macroporosus</name>
    <dbReference type="NCBI Taxonomy" id="261099"/>
    <lineage>
        <taxon>Eukaryota</taxon>
        <taxon>Fungi</taxon>
        <taxon>Fungi incertae sedis</taxon>
        <taxon>Chytridiomycota</taxon>
        <taxon>Chytridiomycota incertae sedis</taxon>
        <taxon>Chytridiomycetes</taxon>
        <taxon>Rhizophydiales</taxon>
        <taxon>Terramycetaceae</taxon>
        <taxon>Boothiomyces</taxon>
    </lineage>
</organism>